<name>A0A9D1XMM8_9FIRM</name>
<gene>
    <name evidence="1" type="ORF">H9980_09210</name>
</gene>
<sequence length="85" mass="9825">MEESYTSDSSFWDKDYLPVFGEEVNCNMRFSGKRIKRGVYRRWNGDKHNADVNGALNIMRKSSVVDMSVLYSRGKVDVSVRIRVA</sequence>
<evidence type="ECO:0000313" key="2">
    <source>
        <dbReference type="Proteomes" id="UP000886724"/>
    </source>
</evidence>
<reference evidence="1" key="2">
    <citation type="submission" date="2021-04" db="EMBL/GenBank/DDBJ databases">
        <authorList>
            <person name="Gilroy R."/>
        </authorList>
    </citation>
    <scope>NUCLEOTIDE SEQUENCE</scope>
    <source>
        <strain evidence="1">ChiGjej1B1-14440</strain>
    </source>
</reference>
<comment type="caution">
    <text evidence="1">The sequence shown here is derived from an EMBL/GenBank/DDBJ whole genome shotgun (WGS) entry which is preliminary data.</text>
</comment>
<dbReference type="EMBL" id="DXET01000207">
    <property type="protein sequence ID" value="HIX82129.1"/>
    <property type="molecule type" value="Genomic_DNA"/>
</dbReference>
<dbReference type="Proteomes" id="UP000886724">
    <property type="component" value="Unassembled WGS sequence"/>
</dbReference>
<organism evidence="1 2">
    <name type="scientific">Candidatus Erysipelatoclostridium merdavium</name>
    <dbReference type="NCBI Taxonomy" id="2838566"/>
    <lineage>
        <taxon>Bacteria</taxon>
        <taxon>Bacillati</taxon>
        <taxon>Bacillota</taxon>
        <taxon>Erysipelotrichia</taxon>
        <taxon>Erysipelotrichales</taxon>
        <taxon>Erysipelotrichales incertae sedis</taxon>
    </lineage>
</organism>
<proteinExistence type="predicted"/>
<evidence type="ECO:0000313" key="1">
    <source>
        <dbReference type="EMBL" id="HIX82129.1"/>
    </source>
</evidence>
<accession>A0A9D1XMM8</accession>
<dbReference type="AlphaFoldDB" id="A0A9D1XMM8"/>
<reference evidence="1" key="1">
    <citation type="journal article" date="2021" name="PeerJ">
        <title>Extensive microbial diversity within the chicken gut microbiome revealed by metagenomics and culture.</title>
        <authorList>
            <person name="Gilroy R."/>
            <person name="Ravi A."/>
            <person name="Getino M."/>
            <person name="Pursley I."/>
            <person name="Horton D.L."/>
            <person name="Alikhan N.F."/>
            <person name="Baker D."/>
            <person name="Gharbi K."/>
            <person name="Hall N."/>
            <person name="Watson M."/>
            <person name="Adriaenssens E.M."/>
            <person name="Foster-Nyarko E."/>
            <person name="Jarju S."/>
            <person name="Secka A."/>
            <person name="Antonio M."/>
            <person name="Oren A."/>
            <person name="Chaudhuri R.R."/>
            <person name="La Ragione R."/>
            <person name="Hildebrand F."/>
            <person name="Pallen M.J."/>
        </authorList>
    </citation>
    <scope>NUCLEOTIDE SEQUENCE</scope>
    <source>
        <strain evidence="1">ChiGjej1B1-14440</strain>
    </source>
</reference>
<protein>
    <submittedName>
        <fullName evidence="1">Transposase</fullName>
    </submittedName>
</protein>